<evidence type="ECO:0000313" key="1">
    <source>
        <dbReference type="EMBL" id="SKA30009.1"/>
    </source>
</evidence>
<protein>
    <submittedName>
        <fullName evidence="1">Uncharacterized protein</fullName>
    </submittedName>
</protein>
<dbReference type="RefSeq" id="WP_078670572.1">
    <property type="nucleotide sequence ID" value="NZ_FUWZ01000003.1"/>
</dbReference>
<proteinExistence type="predicted"/>
<evidence type="ECO:0000313" key="2">
    <source>
        <dbReference type="Proteomes" id="UP000190367"/>
    </source>
</evidence>
<gene>
    <name evidence="1" type="ORF">SAMN04488128_103202</name>
</gene>
<keyword evidence="2" id="KW-1185">Reference proteome</keyword>
<dbReference type="STRING" id="634771.SAMN04488128_103202"/>
<organism evidence="1 2">
    <name type="scientific">Chitinophaga eiseniae</name>
    <dbReference type="NCBI Taxonomy" id="634771"/>
    <lineage>
        <taxon>Bacteria</taxon>
        <taxon>Pseudomonadati</taxon>
        <taxon>Bacteroidota</taxon>
        <taxon>Chitinophagia</taxon>
        <taxon>Chitinophagales</taxon>
        <taxon>Chitinophagaceae</taxon>
        <taxon>Chitinophaga</taxon>
    </lineage>
</organism>
<sequence length="119" mass="13277">MKQTFNSLQAELCPQVWLFTESEGIVIAVLTLCGGRPEEVPYYMESGAEEWMEKEVVNQLRAGGRYYPADMDDARVKLSDFAIDLDGLEDADDLNLPELAAAVREVLATESDYSPARRA</sequence>
<reference evidence="2" key="1">
    <citation type="submission" date="2017-02" db="EMBL/GenBank/DDBJ databases">
        <authorList>
            <person name="Varghese N."/>
            <person name="Submissions S."/>
        </authorList>
    </citation>
    <scope>NUCLEOTIDE SEQUENCE [LARGE SCALE GENOMIC DNA]</scope>
    <source>
        <strain evidence="2">DSM 22224</strain>
    </source>
</reference>
<dbReference type="Proteomes" id="UP000190367">
    <property type="component" value="Unassembled WGS sequence"/>
</dbReference>
<dbReference type="AlphaFoldDB" id="A0A1T4SP39"/>
<accession>A0A1T4SP39</accession>
<name>A0A1T4SP39_9BACT</name>
<dbReference type="EMBL" id="FUWZ01000003">
    <property type="protein sequence ID" value="SKA30009.1"/>
    <property type="molecule type" value="Genomic_DNA"/>
</dbReference>